<evidence type="ECO:0000313" key="3">
    <source>
        <dbReference type="EMBL" id="TWT32963.1"/>
    </source>
</evidence>
<evidence type="ECO:0000256" key="1">
    <source>
        <dbReference type="SAM" id="Phobius"/>
    </source>
</evidence>
<feature type="domain" description="DUF1559" evidence="2">
    <location>
        <begin position="39"/>
        <end position="275"/>
    </location>
</feature>
<gene>
    <name evidence="3" type="ORF">Enr8_27790</name>
</gene>
<dbReference type="NCBIfam" id="TIGR02532">
    <property type="entry name" value="IV_pilin_GFxxxE"/>
    <property type="match status" value="1"/>
</dbReference>
<dbReference type="Pfam" id="PF07596">
    <property type="entry name" value="SBP_bac_10"/>
    <property type="match status" value="1"/>
</dbReference>
<comment type="caution">
    <text evidence="3">The sequence shown here is derived from an EMBL/GenBank/DDBJ whole genome shotgun (WGS) entry which is preliminary data.</text>
</comment>
<dbReference type="InterPro" id="IPR012902">
    <property type="entry name" value="N_methyl_site"/>
</dbReference>
<sequence>MSVSFLSRSGRRAGFTLVELLVVIAIIGVLIALLLPAVQQAREAARRMSCTNQLKQLGLALHNYHDTTKSFPYGSRGSGNQVGWHVAILPFIEQGNLFDQMDMTVDFHAGVNAPFRETRMEPFLCPSSPSEKADDNSAHFTTHYYGVMGPTGTNPASGTAYQENTSGSHGGFSKEGAWSHDEVHKMRDITDGTSNTFFLGEISWTQRNGNATRYRPWSRGGRTNNFMAPCKNVAQPINADFIALFNDMSYGSNHPGGCMFALGDASVRFVAETVNYDTLLSMASCGGGETATLD</sequence>
<keyword evidence="4" id="KW-1185">Reference proteome</keyword>
<dbReference type="Proteomes" id="UP000318878">
    <property type="component" value="Unassembled WGS sequence"/>
</dbReference>
<accession>A0A5C5V4S1</accession>
<protein>
    <recommendedName>
        <fullName evidence="2">DUF1559 domain-containing protein</fullName>
    </recommendedName>
</protein>
<dbReference type="PANTHER" id="PTHR30093">
    <property type="entry name" value="GENERAL SECRETION PATHWAY PROTEIN G"/>
    <property type="match status" value="1"/>
</dbReference>
<dbReference type="AlphaFoldDB" id="A0A5C5V4S1"/>
<dbReference type="NCBIfam" id="TIGR04294">
    <property type="entry name" value="pre_pil_HX9DG"/>
    <property type="match status" value="1"/>
</dbReference>
<evidence type="ECO:0000259" key="2">
    <source>
        <dbReference type="Pfam" id="PF07596"/>
    </source>
</evidence>
<feature type="transmembrane region" description="Helical" evidence="1">
    <location>
        <begin position="20"/>
        <end position="38"/>
    </location>
</feature>
<organism evidence="3 4">
    <name type="scientific">Blastopirellula retiformator</name>
    <dbReference type="NCBI Taxonomy" id="2527970"/>
    <lineage>
        <taxon>Bacteria</taxon>
        <taxon>Pseudomonadati</taxon>
        <taxon>Planctomycetota</taxon>
        <taxon>Planctomycetia</taxon>
        <taxon>Pirellulales</taxon>
        <taxon>Pirellulaceae</taxon>
        <taxon>Blastopirellula</taxon>
    </lineage>
</organism>
<reference evidence="3 4" key="1">
    <citation type="submission" date="2019-02" db="EMBL/GenBank/DDBJ databases">
        <title>Deep-cultivation of Planctomycetes and their phenomic and genomic characterization uncovers novel biology.</title>
        <authorList>
            <person name="Wiegand S."/>
            <person name="Jogler M."/>
            <person name="Boedeker C."/>
            <person name="Pinto D."/>
            <person name="Vollmers J."/>
            <person name="Rivas-Marin E."/>
            <person name="Kohn T."/>
            <person name="Peeters S.H."/>
            <person name="Heuer A."/>
            <person name="Rast P."/>
            <person name="Oberbeckmann S."/>
            <person name="Bunk B."/>
            <person name="Jeske O."/>
            <person name="Meyerdierks A."/>
            <person name="Storesund J.E."/>
            <person name="Kallscheuer N."/>
            <person name="Luecker S."/>
            <person name="Lage O.M."/>
            <person name="Pohl T."/>
            <person name="Merkel B.J."/>
            <person name="Hornburger P."/>
            <person name="Mueller R.-W."/>
            <person name="Bruemmer F."/>
            <person name="Labrenz M."/>
            <person name="Spormann A.M."/>
            <person name="Op Den Camp H."/>
            <person name="Overmann J."/>
            <person name="Amann R."/>
            <person name="Jetten M.S.M."/>
            <person name="Mascher T."/>
            <person name="Medema M.H."/>
            <person name="Devos D.P."/>
            <person name="Kaster A.-K."/>
            <person name="Ovreas L."/>
            <person name="Rohde M."/>
            <person name="Galperin M.Y."/>
            <person name="Jogler C."/>
        </authorList>
    </citation>
    <scope>NUCLEOTIDE SEQUENCE [LARGE SCALE GENOMIC DNA]</scope>
    <source>
        <strain evidence="3 4">Enr8</strain>
    </source>
</reference>
<dbReference type="InterPro" id="IPR027558">
    <property type="entry name" value="Pre_pil_HX9DG_C"/>
</dbReference>
<dbReference type="Gene3D" id="3.30.700.10">
    <property type="entry name" value="Glycoprotein, Type 4 Pilin"/>
    <property type="match status" value="1"/>
</dbReference>
<proteinExistence type="predicted"/>
<keyword evidence="1" id="KW-0812">Transmembrane</keyword>
<keyword evidence="1" id="KW-0472">Membrane</keyword>
<dbReference type="PROSITE" id="PS00409">
    <property type="entry name" value="PROKAR_NTER_METHYL"/>
    <property type="match status" value="1"/>
</dbReference>
<dbReference type="EMBL" id="SJPF01000003">
    <property type="protein sequence ID" value="TWT32963.1"/>
    <property type="molecule type" value="Genomic_DNA"/>
</dbReference>
<dbReference type="InterPro" id="IPR011453">
    <property type="entry name" value="DUF1559"/>
</dbReference>
<dbReference type="SUPFAM" id="SSF54523">
    <property type="entry name" value="Pili subunits"/>
    <property type="match status" value="1"/>
</dbReference>
<dbReference type="RefSeq" id="WP_146432384.1">
    <property type="nucleotide sequence ID" value="NZ_SJPF01000003.1"/>
</dbReference>
<dbReference type="InterPro" id="IPR045584">
    <property type="entry name" value="Pilin-like"/>
</dbReference>
<dbReference type="PANTHER" id="PTHR30093:SF2">
    <property type="entry name" value="TYPE II SECRETION SYSTEM PROTEIN H"/>
    <property type="match status" value="1"/>
</dbReference>
<name>A0A5C5V4S1_9BACT</name>
<dbReference type="Pfam" id="PF07963">
    <property type="entry name" value="N_methyl"/>
    <property type="match status" value="1"/>
</dbReference>
<dbReference type="OrthoDB" id="255848at2"/>
<keyword evidence="1" id="KW-1133">Transmembrane helix</keyword>
<evidence type="ECO:0000313" key="4">
    <source>
        <dbReference type="Proteomes" id="UP000318878"/>
    </source>
</evidence>